<proteinExistence type="inferred from homology"/>
<dbReference type="EMBL" id="CP109965">
    <property type="protein sequence ID" value="WAJ69270.1"/>
    <property type="molecule type" value="Genomic_DNA"/>
</dbReference>
<dbReference type="Gene3D" id="2.40.50.100">
    <property type="match status" value="1"/>
</dbReference>
<dbReference type="RefSeq" id="WP_268073462.1">
    <property type="nucleotide sequence ID" value="NZ_CP109965.1"/>
</dbReference>
<dbReference type="Pfam" id="PF25917">
    <property type="entry name" value="BSH_RND"/>
    <property type="match status" value="1"/>
</dbReference>
<evidence type="ECO:0000256" key="2">
    <source>
        <dbReference type="SAM" id="Coils"/>
    </source>
</evidence>
<feature type="domain" description="Multidrug resistance protein MdtA-like barrel-sandwich hybrid" evidence="4">
    <location>
        <begin position="72"/>
        <end position="210"/>
    </location>
</feature>
<evidence type="ECO:0000256" key="1">
    <source>
        <dbReference type="ARBA" id="ARBA00009477"/>
    </source>
</evidence>
<dbReference type="InterPro" id="IPR006143">
    <property type="entry name" value="RND_pump_MFP"/>
</dbReference>
<gene>
    <name evidence="5" type="ORF">OLW01_08730</name>
</gene>
<feature type="compositionally biased region" description="Basic and acidic residues" evidence="3">
    <location>
        <begin position="395"/>
        <end position="411"/>
    </location>
</feature>
<feature type="compositionally biased region" description="Polar residues" evidence="3">
    <location>
        <begin position="385"/>
        <end position="394"/>
    </location>
</feature>
<dbReference type="InterPro" id="IPR058625">
    <property type="entry name" value="MdtA-like_BSH"/>
</dbReference>
<dbReference type="Gene3D" id="2.40.30.170">
    <property type="match status" value="1"/>
</dbReference>
<evidence type="ECO:0000313" key="6">
    <source>
        <dbReference type="Proteomes" id="UP001163726"/>
    </source>
</evidence>
<name>A0ABY7AIW8_9ALTE</name>
<evidence type="ECO:0000256" key="3">
    <source>
        <dbReference type="SAM" id="MobiDB-lite"/>
    </source>
</evidence>
<protein>
    <submittedName>
        <fullName evidence="5">Efflux RND transporter periplasmic adaptor subunit</fullName>
    </submittedName>
</protein>
<evidence type="ECO:0000259" key="4">
    <source>
        <dbReference type="Pfam" id="PF25917"/>
    </source>
</evidence>
<keyword evidence="2" id="KW-0175">Coiled coil</keyword>
<evidence type="ECO:0000313" key="5">
    <source>
        <dbReference type="EMBL" id="WAJ69270.1"/>
    </source>
</evidence>
<dbReference type="PANTHER" id="PTHR30469:SF12">
    <property type="entry name" value="MULTIDRUG RESISTANCE PROTEIN MDTA"/>
    <property type="match status" value="1"/>
</dbReference>
<dbReference type="Proteomes" id="UP001163726">
    <property type="component" value="Chromosome"/>
</dbReference>
<feature type="coiled-coil region" evidence="2">
    <location>
        <begin position="118"/>
        <end position="185"/>
    </location>
</feature>
<comment type="similarity">
    <text evidence="1">Belongs to the membrane fusion protein (MFP) (TC 8.A.1) family.</text>
</comment>
<keyword evidence="6" id="KW-1185">Reference proteome</keyword>
<sequence length="411" mass="45272">MLKIIKKFMPLVLIVLFIGLVWVVVYSKPQANRKFTPPEAQISVDVKPLKAVDYPIIIDSYGLVEAQIQTALTSQVGGKITYVSESMRGGGFFDKDELLIEIEAVDYQADVDIAYANLVDAQQAVAEQKALADQALKDWQRLGNSEQAPDLVLRKPQLSAAKAKLASAAANYEQAKIQLERTKITAPYAGRVLNKSVDLGQVVSGNTQLGEIYSTEAIEISLPIKNNEISLVALPEDYRGATRDVQVNVDIISQLAGNEVWQGKLVRTASEISEQSRQLHVVARIQDPFGEKAYGKMPLKIGQYVTAKIQGKTLNNVIILENKTIYQGSYVYTYENGVLQRKNIEILWQNNQVAVIKSGLKDGDVLVTTPLGQVSTGTRVKLKQDNMSKPANTARTDKRGQANKDKQGEAK</sequence>
<organism evidence="5 6">
    <name type="scientific">Catenovulum adriaticum</name>
    <dbReference type="NCBI Taxonomy" id="2984846"/>
    <lineage>
        <taxon>Bacteria</taxon>
        <taxon>Pseudomonadati</taxon>
        <taxon>Pseudomonadota</taxon>
        <taxon>Gammaproteobacteria</taxon>
        <taxon>Alteromonadales</taxon>
        <taxon>Alteromonadaceae</taxon>
        <taxon>Catenovulum</taxon>
    </lineage>
</organism>
<feature type="region of interest" description="Disordered" evidence="3">
    <location>
        <begin position="382"/>
        <end position="411"/>
    </location>
</feature>
<accession>A0ABY7AIW8</accession>
<reference evidence="5" key="1">
    <citation type="submission" date="2022-10" db="EMBL/GenBank/DDBJ databases">
        <title>Catenovulum adriacola sp. nov. isolated in the Harbour of Susak.</title>
        <authorList>
            <person name="Schoch T."/>
            <person name="Reich S.J."/>
            <person name="Stoeferle S."/>
            <person name="Flaiz M."/>
            <person name="Kazda M."/>
            <person name="Riedel C.U."/>
            <person name="Duerre P."/>
        </authorList>
    </citation>
    <scope>NUCLEOTIDE SEQUENCE</scope>
    <source>
        <strain evidence="5">TS8</strain>
    </source>
</reference>
<dbReference type="SUPFAM" id="SSF111369">
    <property type="entry name" value="HlyD-like secretion proteins"/>
    <property type="match status" value="1"/>
</dbReference>
<dbReference type="Gene3D" id="1.10.287.470">
    <property type="entry name" value="Helix hairpin bin"/>
    <property type="match status" value="1"/>
</dbReference>
<dbReference type="NCBIfam" id="TIGR01730">
    <property type="entry name" value="RND_mfp"/>
    <property type="match status" value="1"/>
</dbReference>
<dbReference type="Gene3D" id="2.40.420.20">
    <property type="match status" value="1"/>
</dbReference>
<dbReference type="PANTHER" id="PTHR30469">
    <property type="entry name" value="MULTIDRUG RESISTANCE PROTEIN MDTA"/>
    <property type="match status" value="1"/>
</dbReference>